<dbReference type="PIRSF" id="PIRSF037420">
    <property type="entry name" value="PQQ_syn_pqqE"/>
    <property type="match status" value="1"/>
</dbReference>
<dbReference type="InterPro" id="IPR023885">
    <property type="entry name" value="4Fe4S-binding_SPASM_dom"/>
</dbReference>
<dbReference type="GO" id="GO:0051539">
    <property type="term" value="F:4 iron, 4 sulfur cluster binding"/>
    <property type="evidence" value="ECO:0007669"/>
    <property type="project" value="UniProtKB-KW"/>
</dbReference>
<comment type="cofactor">
    <cofactor evidence="1">
        <name>[4Fe-4S] cluster</name>
        <dbReference type="ChEBI" id="CHEBI:49883"/>
    </cofactor>
</comment>
<evidence type="ECO:0000259" key="7">
    <source>
        <dbReference type="Pfam" id="PF04055"/>
    </source>
</evidence>
<dbReference type="GO" id="GO:0046872">
    <property type="term" value="F:metal ion binding"/>
    <property type="evidence" value="ECO:0007669"/>
    <property type="project" value="UniProtKB-KW"/>
</dbReference>
<protein>
    <submittedName>
        <fullName evidence="9">Radical SAM protein</fullName>
    </submittedName>
</protein>
<dbReference type="Gene3D" id="3.20.20.70">
    <property type="entry name" value="Aldolase class I"/>
    <property type="match status" value="1"/>
</dbReference>
<dbReference type="SUPFAM" id="SSF102114">
    <property type="entry name" value="Radical SAM enzymes"/>
    <property type="match status" value="1"/>
</dbReference>
<evidence type="ECO:0000259" key="8">
    <source>
        <dbReference type="Pfam" id="PF13186"/>
    </source>
</evidence>
<gene>
    <name evidence="9" type="ORF">DIC75_06225</name>
</gene>
<feature type="domain" description="4Fe4S-binding SPASM" evidence="8">
    <location>
        <begin position="276"/>
        <end position="334"/>
    </location>
</feature>
<dbReference type="InterPro" id="IPR007197">
    <property type="entry name" value="rSAM"/>
</dbReference>
<dbReference type="AlphaFoldDB" id="A0ABD4TCI8"/>
<keyword evidence="2" id="KW-0004">4Fe-4S</keyword>
<dbReference type="NCBIfam" id="TIGR04085">
    <property type="entry name" value="rSAM_more_4Fe4S"/>
    <property type="match status" value="1"/>
</dbReference>
<keyword evidence="4" id="KW-0479">Metal-binding</keyword>
<dbReference type="CDD" id="cd01335">
    <property type="entry name" value="Radical_SAM"/>
    <property type="match status" value="1"/>
</dbReference>
<comment type="caution">
    <text evidence="9">The sequence shown here is derived from an EMBL/GenBank/DDBJ whole genome shotgun (WGS) entry which is preliminary data.</text>
</comment>
<keyword evidence="10" id="KW-1185">Reference proteome</keyword>
<name>A0ABD4TCI8_9EURY</name>
<dbReference type="SFLD" id="SFLDG01067">
    <property type="entry name" value="SPASM/twitch_domain_containing"/>
    <property type="match status" value="1"/>
</dbReference>
<dbReference type="RefSeq" id="WP_250987174.1">
    <property type="nucleotide sequence ID" value="NZ_QFDM01000002.1"/>
</dbReference>
<dbReference type="InterPro" id="IPR013785">
    <property type="entry name" value="Aldolase_TIM"/>
</dbReference>
<dbReference type="PANTHER" id="PTHR11228:SF7">
    <property type="entry name" value="PQQA PEPTIDE CYCLASE"/>
    <property type="match status" value="1"/>
</dbReference>
<evidence type="ECO:0000256" key="1">
    <source>
        <dbReference type="ARBA" id="ARBA00001966"/>
    </source>
</evidence>
<dbReference type="InterPro" id="IPR050377">
    <property type="entry name" value="Radical_SAM_PqqE_MftC-like"/>
</dbReference>
<proteinExistence type="predicted"/>
<dbReference type="Pfam" id="PF04055">
    <property type="entry name" value="Radical_SAM"/>
    <property type="match status" value="1"/>
</dbReference>
<evidence type="ECO:0000256" key="4">
    <source>
        <dbReference type="ARBA" id="ARBA00022723"/>
    </source>
</evidence>
<dbReference type="Proteomes" id="UP001523230">
    <property type="component" value="Unassembled WGS sequence"/>
</dbReference>
<accession>A0ABD4TCI8</accession>
<keyword evidence="3" id="KW-0949">S-adenosyl-L-methionine</keyword>
<dbReference type="Pfam" id="PF13186">
    <property type="entry name" value="SPASM"/>
    <property type="match status" value="1"/>
</dbReference>
<evidence type="ECO:0000313" key="9">
    <source>
        <dbReference type="EMBL" id="MCM2465915.1"/>
    </source>
</evidence>
<evidence type="ECO:0000256" key="3">
    <source>
        <dbReference type="ARBA" id="ARBA00022691"/>
    </source>
</evidence>
<feature type="domain" description="Radical SAM core" evidence="7">
    <location>
        <begin position="49"/>
        <end position="175"/>
    </location>
</feature>
<sequence length="367" mass="40119">MFGEAAARDAGEWDLDTLDTAITRGCLHPATGEAVRYFEEERVYSLQIESTLACPQGCRYCYAPADAATVRELAPGDIAAVLASAAAMDIKAVDWLGGDPLVREDWYDLALHARDLGFVNNIWSSGIPFADRKVAEQAVAVTEGGFISVHLDTLDPVVYARLHDGDAGEKIRAIRHGIENLLACGKPAGELVNCITFTRPLAGGDLARTMRYFCKDVGMTICLTQICMVGRACRHPEWVPTPGEIRDACRERDAICYPGSSQSFWTMDVNKFYCGTVVCVTVDGNVTPCSVIRKGFGNIRDRPLHTIINDHRRELLFSGMRQPGPNASSCARCEQSAVCWGCRAMAYYETGDLCGSDPKCWRAASGR</sequence>
<dbReference type="InterPro" id="IPR017200">
    <property type="entry name" value="PqqE-like"/>
</dbReference>
<evidence type="ECO:0000256" key="6">
    <source>
        <dbReference type="ARBA" id="ARBA00023014"/>
    </source>
</evidence>
<keyword evidence="5" id="KW-0408">Iron</keyword>
<dbReference type="InterPro" id="IPR058240">
    <property type="entry name" value="rSAM_sf"/>
</dbReference>
<evidence type="ECO:0000256" key="5">
    <source>
        <dbReference type="ARBA" id="ARBA00023004"/>
    </source>
</evidence>
<organism evidence="9 10">
    <name type="scientific">Methanoculleus oceani</name>
    <dbReference type="NCBI Taxonomy" id="2184756"/>
    <lineage>
        <taxon>Archaea</taxon>
        <taxon>Methanobacteriati</taxon>
        <taxon>Methanobacteriota</taxon>
        <taxon>Stenosarchaea group</taxon>
        <taxon>Methanomicrobia</taxon>
        <taxon>Methanomicrobiales</taxon>
        <taxon>Methanomicrobiaceae</taxon>
        <taxon>Methanoculleus</taxon>
    </lineage>
</organism>
<keyword evidence="6" id="KW-0411">Iron-sulfur</keyword>
<dbReference type="SFLD" id="SFLDS00029">
    <property type="entry name" value="Radical_SAM"/>
    <property type="match status" value="1"/>
</dbReference>
<evidence type="ECO:0000256" key="2">
    <source>
        <dbReference type="ARBA" id="ARBA00022485"/>
    </source>
</evidence>
<dbReference type="PANTHER" id="PTHR11228">
    <property type="entry name" value="RADICAL SAM DOMAIN PROTEIN"/>
    <property type="match status" value="1"/>
</dbReference>
<reference evidence="9 10" key="1">
    <citation type="submission" date="2018-05" db="EMBL/GenBank/DDBJ databases">
        <title>Isolation and characterization of genus Methanoculleus species and their viruses from deep sea marine sediment offshore southwestern Taiwan.</title>
        <authorList>
            <person name="Wei W.-H."/>
            <person name="Chen W.-C."/>
            <person name="Lai M.-C."/>
            <person name="Chen S.-C."/>
        </authorList>
    </citation>
    <scope>NUCLEOTIDE SEQUENCE [LARGE SCALE GENOMIC DNA]</scope>
    <source>
        <strain evidence="9 10">CWC-02</strain>
    </source>
</reference>
<evidence type="ECO:0000313" key="10">
    <source>
        <dbReference type="Proteomes" id="UP001523230"/>
    </source>
</evidence>
<dbReference type="EMBL" id="QFDM01000002">
    <property type="protein sequence ID" value="MCM2465915.1"/>
    <property type="molecule type" value="Genomic_DNA"/>
</dbReference>